<organism evidence="1 2">
    <name type="scientific">Aaosphaeria arxii CBS 175.79</name>
    <dbReference type="NCBI Taxonomy" id="1450172"/>
    <lineage>
        <taxon>Eukaryota</taxon>
        <taxon>Fungi</taxon>
        <taxon>Dikarya</taxon>
        <taxon>Ascomycota</taxon>
        <taxon>Pezizomycotina</taxon>
        <taxon>Dothideomycetes</taxon>
        <taxon>Pleosporomycetidae</taxon>
        <taxon>Pleosporales</taxon>
        <taxon>Pleosporales incertae sedis</taxon>
        <taxon>Aaosphaeria</taxon>
    </lineage>
</organism>
<evidence type="ECO:0000313" key="2">
    <source>
        <dbReference type="Proteomes" id="UP000799778"/>
    </source>
</evidence>
<dbReference type="InterPro" id="IPR036188">
    <property type="entry name" value="FAD/NAD-bd_sf"/>
</dbReference>
<reference evidence="1" key="1">
    <citation type="journal article" date="2020" name="Stud. Mycol.">
        <title>101 Dothideomycetes genomes: a test case for predicting lifestyles and emergence of pathogens.</title>
        <authorList>
            <person name="Haridas S."/>
            <person name="Albert R."/>
            <person name="Binder M."/>
            <person name="Bloem J."/>
            <person name="Labutti K."/>
            <person name="Salamov A."/>
            <person name="Andreopoulos B."/>
            <person name="Baker S."/>
            <person name="Barry K."/>
            <person name="Bills G."/>
            <person name="Bluhm B."/>
            <person name="Cannon C."/>
            <person name="Castanera R."/>
            <person name="Culley D."/>
            <person name="Daum C."/>
            <person name="Ezra D."/>
            <person name="Gonzalez J."/>
            <person name="Henrissat B."/>
            <person name="Kuo A."/>
            <person name="Liang C."/>
            <person name="Lipzen A."/>
            <person name="Lutzoni F."/>
            <person name="Magnuson J."/>
            <person name="Mondo S."/>
            <person name="Nolan M."/>
            <person name="Ohm R."/>
            <person name="Pangilinan J."/>
            <person name="Park H.-J."/>
            <person name="Ramirez L."/>
            <person name="Alfaro M."/>
            <person name="Sun H."/>
            <person name="Tritt A."/>
            <person name="Yoshinaga Y."/>
            <person name="Zwiers L.-H."/>
            <person name="Turgeon B."/>
            <person name="Goodwin S."/>
            <person name="Spatafora J."/>
            <person name="Crous P."/>
            <person name="Grigoriev I."/>
        </authorList>
    </citation>
    <scope>NUCLEOTIDE SEQUENCE</scope>
    <source>
        <strain evidence="1">CBS 175.79</strain>
    </source>
</reference>
<proteinExistence type="predicted"/>
<protein>
    <recommendedName>
        <fullName evidence="3">FAD/NAD(P)-binding domain-containing protein</fullName>
    </recommendedName>
</protein>
<keyword evidence="2" id="KW-1185">Reference proteome</keyword>
<accession>A0A6A5XGD4</accession>
<sequence>MLLEFAYAEALWDEVFRSWVTKSIEGTPTEVSDKLSFIAPNAVQRLVSQVFIHDLIRKNIDSFERLEKAGFKVNAFGDPYWHILERIKVKSDATLTHYTPSGLRFSDSTEIPADLAIFATGFDPNIQNIIREYFGKSVADENGRFSYMDDEGELEGAYKFNQAGLACIGGAIGPSRWFSRFVVLHMKAKLTGHPLVVYSKH</sequence>
<dbReference type="EMBL" id="ML978073">
    <property type="protein sequence ID" value="KAF2011980.1"/>
    <property type="molecule type" value="Genomic_DNA"/>
</dbReference>
<dbReference type="OrthoDB" id="74360at2759"/>
<evidence type="ECO:0000313" key="1">
    <source>
        <dbReference type="EMBL" id="KAF2011980.1"/>
    </source>
</evidence>
<name>A0A6A5XGD4_9PLEO</name>
<dbReference type="Gene3D" id="3.50.50.60">
    <property type="entry name" value="FAD/NAD(P)-binding domain"/>
    <property type="match status" value="1"/>
</dbReference>
<dbReference type="RefSeq" id="XP_033380319.1">
    <property type="nucleotide sequence ID" value="XM_033532283.1"/>
</dbReference>
<dbReference type="Proteomes" id="UP000799778">
    <property type="component" value="Unassembled WGS sequence"/>
</dbReference>
<evidence type="ECO:0008006" key="3">
    <source>
        <dbReference type="Google" id="ProtNLM"/>
    </source>
</evidence>
<gene>
    <name evidence="1" type="ORF">BU24DRAFT_465556</name>
</gene>
<dbReference type="AlphaFoldDB" id="A0A6A5XGD4"/>
<dbReference type="SUPFAM" id="SSF51905">
    <property type="entry name" value="FAD/NAD(P)-binding domain"/>
    <property type="match status" value="1"/>
</dbReference>
<dbReference type="GeneID" id="54289680"/>